<protein>
    <submittedName>
        <fullName evidence="5">Oxidoreductase</fullName>
    </submittedName>
</protein>
<dbReference type="PROSITE" id="PS00061">
    <property type="entry name" value="ADH_SHORT"/>
    <property type="match status" value="1"/>
</dbReference>
<dbReference type="Gene3D" id="3.40.50.720">
    <property type="entry name" value="NAD(P)-binding Rossmann-like Domain"/>
    <property type="match status" value="1"/>
</dbReference>
<dbReference type="STRING" id="361077.A0A151Z776"/>
<dbReference type="GO" id="GO:0019433">
    <property type="term" value="P:triglyceride catabolic process"/>
    <property type="evidence" value="ECO:0007669"/>
    <property type="project" value="TreeGrafter"/>
</dbReference>
<keyword evidence="6" id="KW-1185">Reference proteome</keyword>
<dbReference type="SUPFAM" id="SSF51735">
    <property type="entry name" value="NAD(P)-binding Rossmann-fold domains"/>
    <property type="match status" value="1"/>
</dbReference>
<dbReference type="GO" id="GO:0005783">
    <property type="term" value="C:endoplasmic reticulum"/>
    <property type="evidence" value="ECO:0007669"/>
    <property type="project" value="TreeGrafter"/>
</dbReference>
<dbReference type="GO" id="GO:0006654">
    <property type="term" value="P:phosphatidic acid biosynthetic process"/>
    <property type="evidence" value="ECO:0007669"/>
    <property type="project" value="TreeGrafter"/>
</dbReference>
<dbReference type="Proteomes" id="UP000076078">
    <property type="component" value="Unassembled WGS sequence"/>
</dbReference>
<evidence type="ECO:0000313" key="5">
    <source>
        <dbReference type="EMBL" id="KYQ89813.1"/>
    </source>
</evidence>
<dbReference type="OMA" id="CRVFASD"/>
<dbReference type="AlphaFoldDB" id="A0A151Z776"/>
<name>A0A151Z776_TIELA</name>
<feature type="transmembrane region" description="Helical" evidence="4">
    <location>
        <begin position="257"/>
        <end position="275"/>
    </location>
</feature>
<organism evidence="5 6">
    <name type="scientific">Tieghemostelium lacteum</name>
    <name type="common">Slime mold</name>
    <name type="synonym">Dictyostelium lacteum</name>
    <dbReference type="NCBI Taxonomy" id="361077"/>
    <lineage>
        <taxon>Eukaryota</taxon>
        <taxon>Amoebozoa</taxon>
        <taxon>Evosea</taxon>
        <taxon>Eumycetozoa</taxon>
        <taxon>Dictyostelia</taxon>
        <taxon>Dictyosteliales</taxon>
        <taxon>Raperosteliaceae</taxon>
        <taxon>Tieghemostelium</taxon>
    </lineage>
</organism>
<gene>
    <name evidence="5" type="ORF">DLAC_09786</name>
</gene>
<keyword evidence="4" id="KW-0812">Transmembrane</keyword>
<dbReference type="GO" id="GO:0005811">
    <property type="term" value="C:lipid droplet"/>
    <property type="evidence" value="ECO:0007669"/>
    <property type="project" value="TreeGrafter"/>
</dbReference>
<evidence type="ECO:0000256" key="4">
    <source>
        <dbReference type="SAM" id="Phobius"/>
    </source>
</evidence>
<dbReference type="InterPro" id="IPR002347">
    <property type="entry name" value="SDR_fam"/>
</dbReference>
<dbReference type="CDD" id="cd05374">
    <property type="entry name" value="17beta-HSD-like_SDR_c"/>
    <property type="match status" value="1"/>
</dbReference>
<dbReference type="EMBL" id="LODT01000039">
    <property type="protein sequence ID" value="KYQ89813.1"/>
    <property type="molecule type" value="Genomic_DNA"/>
</dbReference>
<keyword evidence="4" id="KW-1133">Transmembrane helix</keyword>
<evidence type="ECO:0000256" key="3">
    <source>
        <dbReference type="RuleBase" id="RU000363"/>
    </source>
</evidence>
<evidence type="ECO:0000313" key="6">
    <source>
        <dbReference type="Proteomes" id="UP000076078"/>
    </source>
</evidence>
<reference evidence="5 6" key="1">
    <citation type="submission" date="2015-12" db="EMBL/GenBank/DDBJ databases">
        <title>Dictyostelia acquired genes for synthesis and detection of signals that induce cell-type specialization by lateral gene transfer from prokaryotes.</title>
        <authorList>
            <person name="Gloeckner G."/>
            <person name="Schaap P."/>
        </authorList>
    </citation>
    <scope>NUCLEOTIDE SEQUENCE [LARGE SCALE GENOMIC DNA]</scope>
    <source>
        <strain evidence="5 6">TK</strain>
    </source>
</reference>
<evidence type="ECO:0000256" key="1">
    <source>
        <dbReference type="ARBA" id="ARBA00006484"/>
    </source>
</evidence>
<dbReference type="GO" id="GO:0000140">
    <property type="term" value="F:acylglycerone-phosphate reductase (NADP+) activity"/>
    <property type="evidence" value="ECO:0007669"/>
    <property type="project" value="TreeGrafter"/>
</dbReference>
<dbReference type="PRINTS" id="PR00081">
    <property type="entry name" value="GDHRDH"/>
</dbReference>
<evidence type="ECO:0000256" key="2">
    <source>
        <dbReference type="ARBA" id="ARBA00023002"/>
    </source>
</evidence>
<dbReference type="FunCoup" id="A0A151Z776">
    <property type="interactions" value="30"/>
</dbReference>
<dbReference type="InterPro" id="IPR036291">
    <property type="entry name" value="NAD(P)-bd_dom_sf"/>
</dbReference>
<keyword evidence="4" id="KW-0472">Membrane</keyword>
<dbReference type="OrthoDB" id="2102561at2759"/>
<dbReference type="PRINTS" id="PR00080">
    <property type="entry name" value="SDRFAMILY"/>
</dbReference>
<keyword evidence="2" id="KW-0560">Oxidoreductase</keyword>
<comment type="similarity">
    <text evidence="1 3">Belongs to the short-chain dehydrogenases/reductases (SDR) family.</text>
</comment>
<dbReference type="GO" id="GO:0004806">
    <property type="term" value="F:triacylglycerol lipase activity"/>
    <property type="evidence" value="ECO:0007669"/>
    <property type="project" value="TreeGrafter"/>
</dbReference>
<sequence length="288" mass="31835">MASKGGLKDKIVLITGTSSGIGRALSITFHNYGFKVYATSRQLESMKELKELGIETLELNVRDKDSIDKAVNYIIDIEGRIDILVNNAGLTGCCPASEVPIDLLKEIMETNFYGLVMVCCAVSKHMIEQRKGLIMNIGSISGYIGLPFGSIYSASKSAVHTYTDTLRIELEPFGVKVMTVTPGPIQSVILDKAIVKFEQLLHDNPKSPYNAHGQFILSSKNKFTSMMVSANKFSEDLVNSLFRRRGPPYYFNYGPGSWLLLLLSMLPISISKFIISKSFGFQSLPPKN</sequence>
<accession>A0A151Z776</accession>
<dbReference type="Pfam" id="PF00106">
    <property type="entry name" value="adh_short"/>
    <property type="match status" value="1"/>
</dbReference>
<dbReference type="PANTHER" id="PTHR44169:SF6">
    <property type="entry name" value="NADPH-DEPENDENT 1-ACYLDIHYDROXYACETONE PHOSPHATE REDUCTASE"/>
    <property type="match status" value="1"/>
</dbReference>
<comment type="caution">
    <text evidence="5">The sequence shown here is derived from an EMBL/GenBank/DDBJ whole genome shotgun (WGS) entry which is preliminary data.</text>
</comment>
<dbReference type="InterPro" id="IPR020904">
    <property type="entry name" value="Sc_DH/Rdtase_CS"/>
</dbReference>
<dbReference type="InParanoid" id="A0A151Z776"/>
<proteinExistence type="inferred from homology"/>
<dbReference type="PANTHER" id="PTHR44169">
    <property type="entry name" value="NADPH-DEPENDENT 1-ACYLDIHYDROXYACETONE PHOSPHATE REDUCTASE"/>
    <property type="match status" value="1"/>
</dbReference>